<feature type="domain" description="HTH merR-type" evidence="2">
    <location>
        <begin position="1"/>
        <end position="70"/>
    </location>
</feature>
<dbReference type="STRING" id="995034.SAMN05216219_0181"/>
<dbReference type="GO" id="GO:0003700">
    <property type="term" value="F:DNA-binding transcription factor activity"/>
    <property type="evidence" value="ECO:0007669"/>
    <property type="project" value="InterPro"/>
</dbReference>
<proteinExistence type="predicted"/>
<dbReference type="Proteomes" id="UP000198867">
    <property type="component" value="Unassembled WGS sequence"/>
</dbReference>
<dbReference type="Pfam" id="PF13411">
    <property type="entry name" value="MerR_1"/>
    <property type="match status" value="1"/>
</dbReference>
<dbReference type="AlphaFoldDB" id="A0A1I4YG41"/>
<dbReference type="PROSITE" id="PS50937">
    <property type="entry name" value="HTH_MERR_2"/>
    <property type="match status" value="1"/>
</dbReference>
<dbReference type="EMBL" id="FOVM01000001">
    <property type="protein sequence ID" value="SFN36569.1"/>
    <property type="molecule type" value="Genomic_DNA"/>
</dbReference>
<dbReference type="PANTHER" id="PTHR30204">
    <property type="entry name" value="REDOX-CYCLING DRUG-SENSING TRANSCRIPTIONAL ACTIVATOR SOXR"/>
    <property type="match status" value="1"/>
</dbReference>
<protein>
    <submittedName>
        <fullName evidence="3">DNA-binding transcriptional regulator, MerR family</fullName>
    </submittedName>
</protein>
<accession>A0A1I4YG41</accession>
<dbReference type="PANTHER" id="PTHR30204:SF98">
    <property type="entry name" value="HTH-TYPE TRANSCRIPTIONAL REGULATOR ADHR"/>
    <property type="match status" value="1"/>
</dbReference>
<name>A0A1I4YG41_9MICO</name>
<keyword evidence="4" id="KW-1185">Reference proteome</keyword>
<dbReference type="InterPro" id="IPR009061">
    <property type="entry name" value="DNA-bd_dom_put_sf"/>
</dbReference>
<keyword evidence="1 3" id="KW-0238">DNA-binding</keyword>
<gene>
    <name evidence="3" type="ORF">SAMN05216219_0181</name>
</gene>
<evidence type="ECO:0000256" key="1">
    <source>
        <dbReference type="ARBA" id="ARBA00023125"/>
    </source>
</evidence>
<dbReference type="OrthoDB" id="5242095at2"/>
<dbReference type="SMART" id="SM00422">
    <property type="entry name" value="HTH_MERR"/>
    <property type="match status" value="1"/>
</dbReference>
<organism evidence="3 4">
    <name type="scientific">Mycetocola miduiensis</name>
    <dbReference type="NCBI Taxonomy" id="995034"/>
    <lineage>
        <taxon>Bacteria</taxon>
        <taxon>Bacillati</taxon>
        <taxon>Actinomycetota</taxon>
        <taxon>Actinomycetes</taxon>
        <taxon>Micrococcales</taxon>
        <taxon>Microbacteriaceae</taxon>
        <taxon>Mycetocola</taxon>
    </lineage>
</organism>
<sequence>MRISALVERTGVPLATVKYYLREGLLPPGISTGATQADYTEDHVHRLQVIKALTSAAGLPLQKVKIVLSLIDAPGSDLFSALGQAVASLPPYRDEPATEHPRARALLERIGQLYDPAYPATAQLEHALEAAEEAGIGMSDERLEVYARQIRGIAEYDLQRMGSSELSPVEYAVLGTALYEPVLLAMRRLAHQDIAAKRLGGSAG</sequence>
<dbReference type="InterPro" id="IPR047057">
    <property type="entry name" value="MerR_fam"/>
</dbReference>
<dbReference type="Gene3D" id="1.10.1660.10">
    <property type="match status" value="1"/>
</dbReference>
<dbReference type="InterPro" id="IPR000551">
    <property type="entry name" value="MerR-type_HTH_dom"/>
</dbReference>
<dbReference type="GO" id="GO:0003677">
    <property type="term" value="F:DNA binding"/>
    <property type="evidence" value="ECO:0007669"/>
    <property type="project" value="UniProtKB-KW"/>
</dbReference>
<evidence type="ECO:0000313" key="3">
    <source>
        <dbReference type="EMBL" id="SFN36569.1"/>
    </source>
</evidence>
<reference evidence="4" key="1">
    <citation type="submission" date="2016-10" db="EMBL/GenBank/DDBJ databases">
        <authorList>
            <person name="Varghese N."/>
            <person name="Submissions S."/>
        </authorList>
    </citation>
    <scope>NUCLEOTIDE SEQUENCE [LARGE SCALE GENOMIC DNA]</scope>
    <source>
        <strain evidence="4">CGMCC 1.11101</strain>
    </source>
</reference>
<dbReference type="RefSeq" id="WP_090707997.1">
    <property type="nucleotide sequence ID" value="NZ_FOVM01000001.1"/>
</dbReference>
<evidence type="ECO:0000259" key="2">
    <source>
        <dbReference type="PROSITE" id="PS50937"/>
    </source>
</evidence>
<evidence type="ECO:0000313" key="4">
    <source>
        <dbReference type="Proteomes" id="UP000198867"/>
    </source>
</evidence>
<dbReference type="SUPFAM" id="SSF46955">
    <property type="entry name" value="Putative DNA-binding domain"/>
    <property type="match status" value="1"/>
</dbReference>